<organism evidence="2">
    <name type="scientific">Ixodes ricinus</name>
    <name type="common">Common tick</name>
    <name type="synonym">Acarus ricinus</name>
    <dbReference type="NCBI Taxonomy" id="34613"/>
    <lineage>
        <taxon>Eukaryota</taxon>
        <taxon>Metazoa</taxon>
        <taxon>Ecdysozoa</taxon>
        <taxon>Arthropoda</taxon>
        <taxon>Chelicerata</taxon>
        <taxon>Arachnida</taxon>
        <taxon>Acari</taxon>
        <taxon>Parasitiformes</taxon>
        <taxon>Ixodida</taxon>
        <taxon>Ixodoidea</taxon>
        <taxon>Ixodidae</taxon>
        <taxon>Ixodinae</taxon>
        <taxon>Ixodes</taxon>
    </lineage>
</organism>
<dbReference type="EMBL" id="GIFC01003923">
    <property type="protein sequence ID" value="MXU86006.1"/>
    <property type="molecule type" value="Transcribed_RNA"/>
</dbReference>
<proteinExistence type="predicted"/>
<name>A0A6B0UCP5_IXORI</name>
<protein>
    <submittedName>
        <fullName evidence="2">Putative secreted protein</fullName>
    </submittedName>
</protein>
<feature type="region of interest" description="Disordered" evidence="1">
    <location>
        <begin position="46"/>
        <end position="89"/>
    </location>
</feature>
<evidence type="ECO:0000313" key="2">
    <source>
        <dbReference type="EMBL" id="MXU86006.1"/>
    </source>
</evidence>
<dbReference type="AlphaFoldDB" id="A0A6B0UCP5"/>
<reference evidence="2" key="1">
    <citation type="submission" date="2019-12" db="EMBL/GenBank/DDBJ databases">
        <title>An insight into the sialome of adult female Ixodes ricinus ticks feeding for 6 days.</title>
        <authorList>
            <person name="Perner J."/>
            <person name="Ribeiro J.M.C."/>
        </authorList>
    </citation>
    <scope>NUCLEOTIDE SEQUENCE</scope>
    <source>
        <strain evidence="2">Semi-engorged</strain>
        <tissue evidence="2">Salivary glands</tissue>
    </source>
</reference>
<accession>A0A6B0UCP5</accession>
<evidence type="ECO:0000256" key="1">
    <source>
        <dbReference type="SAM" id="MobiDB-lite"/>
    </source>
</evidence>
<sequence length="89" mass="9398">MSSSSSSSSFVPSSSKSSLLLLVFCAPPPRRAWQVRDLRRSAVSSALSASSNWPSTTSASMATDDFDGLTPNTDEKRSSTAAQPDLAEK</sequence>
<feature type="compositionally biased region" description="Polar residues" evidence="1">
    <location>
        <begin position="52"/>
        <end position="61"/>
    </location>
</feature>